<evidence type="ECO:0000256" key="1">
    <source>
        <dbReference type="SAM" id="SignalP"/>
    </source>
</evidence>
<dbReference type="Proteomes" id="UP000014174">
    <property type="component" value="Unassembled WGS sequence"/>
</dbReference>
<evidence type="ECO:0000313" key="3">
    <source>
        <dbReference type="Proteomes" id="UP000014174"/>
    </source>
</evidence>
<dbReference type="RefSeq" id="WP_016195536.1">
    <property type="nucleotide sequence ID" value="NZ_AQPN01000084.1"/>
</dbReference>
<keyword evidence="1" id="KW-0732">Signal</keyword>
<feature type="chain" id="PRO_5004472263" description="SusD/RagB family nutrient-binding outer membrane lipoprotein" evidence="1">
    <location>
        <begin position="28"/>
        <end position="308"/>
    </location>
</feature>
<dbReference type="InterPro" id="IPR024302">
    <property type="entry name" value="SusD-like"/>
</dbReference>
<comment type="caution">
    <text evidence="2">The sequence shown here is derived from an EMBL/GenBank/DDBJ whole genome shotgun (WGS) entry which is preliminary data.</text>
</comment>
<dbReference type="eggNOG" id="COG4198">
    <property type="taxonomic scope" value="Bacteria"/>
</dbReference>
<dbReference type="OrthoDB" id="9766256at2"/>
<keyword evidence="3" id="KW-1185">Reference proteome</keyword>
<proteinExistence type="predicted"/>
<evidence type="ECO:0008006" key="4">
    <source>
        <dbReference type="Google" id="ProtNLM"/>
    </source>
</evidence>
<dbReference type="SUPFAM" id="SSF48452">
    <property type="entry name" value="TPR-like"/>
    <property type="match status" value="1"/>
</dbReference>
<gene>
    <name evidence="2" type="ORF">ADIARSV_2304</name>
</gene>
<reference evidence="2 3" key="1">
    <citation type="journal article" date="2013" name="Genome Announc.">
        <title>Draft Genome Sequence of Arcticibacter svalbardensis Strain MN12-7T, a Member of the Family Sphingobacteriaceae Isolated from an Arctic Soil Sample.</title>
        <authorList>
            <person name="Shivaji S."/>
            <person name="Ara S."/>
            <person name="Prasad S."/>
            <person name="Manasa B.P."/>
            <person name="Begum Z."/>
            <person name="Singh A."/>
            <person name="Kumar Pinnaka A."/>
        </authorList>
    </citation>
    <scope>NUCLEOTIDE SEQUENCE [LARGE SCALE GENOMIC DNA]</scope>
    <source>
        <strain evidence="2 3">MN12-7</strain>
    </source>
</reference>
<dbReference type="Pfam" id="PF12741">
    <property type="entry name" value="SusD-like"/>
    <property type="match status" value="1"/>
</dbReference>
<dbReference type="PATRIC" id="fig|1150600.3.peg.2277"/>
<accession>R9GRY3</accession>
<evidence type="ECO:0000313" key="2">
    <source>
        <dbReference type="EMBL" id="EOR94458.1"/>
    </source>
</evidence>
<protein>
    <recommendedName>
        <fullName evidence="4">SusD/RagB family nutrient-binding outer membrane lipoprotein</fullName>
    </recommendedName>
</protein>
<dbReference type="PROSITE" id="PS51257">
    <property type="entry name" value="PROKAR_LIPOPROTEIN"/>
    <property type="match status" value="1"/>
</dbReference>
<dbReference type="InterPro" id="IPR011990">
    <property type="entry name" value="TPR-like_helical_dom_sf"/>
</dbReference>
<dbReference type="STRING" id="1150600.ADIARSV_2304"/>
<dbReference type="Gene3D" id="1.25.40.390">
    <property type="match status" value="1"/>
</dbReference>
<dbReference type="EMBL" id="AQPN01000084">
    <property type="protein sequence ID" value="EOR94458.1"/>
    <property type="molecule type" value="Genomic_DNA"/>
</dbReference>
<dbReference type="AlphaFoldDB" id="R9GRY3"/>
<name>R9GRY3_9SPHI</name>
<feature type="signal peptide" evidence="1">
    <location>
        <begin position="1"/>
        <end position="27"/>
    </location>
</feature>
<sequence length="308" mass="33768">MKKTITPNRYKLLILSCLLLVSSACTDKLDGLNEDKKYLSADDLIQDANEGGFLLSTMMTSVNSPTTSNQTEQNLQAESYANYLEAPSNFIGNVNTTTYATRGIWASSWTISTNGVMNNWLQMQKRGIATKYPDLYAIALIIKVAAGSRLVDTFGPYPYTTYGSSAEPKFDSPQEAYAAFFKDLDEAVTSLKAAEAENPDADLTRFKKWDVSTLGGEYTNWIKLANTLRLRLAIRISATADAALAKTEAEKAVVETSGGLLTEVEGSWSVASPDGTNGHYTMTNAWSEYPDLCSSSYLSARFWRSAFA</sequence>
<organism evidence="2 3">
    <name type="scientific">Arcticibacter svalbardensis MN12-7</name>
    <dbReference type="NCBI Taxonomy" id="1150600"/>
    <lineage>
        <taxon>Bacteria</taxon>
        <taxon>Pseudomonadati</taxon>
        <taxon>Bacteroidota</taxon>
        <taxon>Sphingobacteriia</taxon>
        <taxon>Sphingobacteriales</taxon>
        <taxon>Sphingobacteriaceae</taxon>
        <taxon>Arcticibacter</taxon>
    </lineage>
</organism>